<name>A0A0K8P0X5_PISS1</name>
<dbReference type="OrthoDB" id="26870at2"/>
<dbReference type="Gene3D" id="3.40.50.2300">
    <property type="match status" value="2"/>
</dbReference>
<reference evidence="5 6" key="2">
    <citation type="journal article" date="2016" name="Science">
        <title>A bacterium that degrades and assimilates poly(ethylene terephthalate).</title>
        <authorList>
            <person name="Yoshida S."/>
            <person name="Hiraga K."/>
            <person name="Takehana T."/>
            <person name="Taniguchi I."/>
            <person name="Yamaji H."/>
            <person name="Maeda Y."/>
            <person name="Toyohara K."/>
            <person name="Miyamoto K."/>
            <person name="Kimura Y."/>
            <person name="Oda K."/>
        </authorList>
    </citation>
    <scope>NUCLEOTIDE SEQUENCE [LARGE SCALE GENOMIC DNA]</scope>
    <source>
        <strain evidence="6">NBRC 110686 / TISTR 2288 / 201-F6</strain>
    </source>
</reference>
<dbReference type="SUPFAM" id="SSF53822">
    <property type="entry name" value="Periplasmic binding protein-like I"/>
    <property type="match status" value="1"/>
</dbReference>
<dbReference type="PANTHER" id="PTHR30483:SF37">
    <property type="entry name" value="ABC TRANSPORTER SUBSTRATE-BINDING PROTEIN"/>
    <property type="match status" value="1"/>
</dbReference>
<feature type="compositionally biased region" description="Low complexity" evidence="3">
    <location>
        <begin position="9"/>
        <end position="22"/>
    </location>
</feature>
<accession>A0A0K8P0X5</accession>
<dbReference type="InterPro" id="IPR051010">
    <property type="entry name" value="BCAA_transport"/>
</dbReference>
<dbReference type="RefSeq" id="WP_082368274.1">
    <property type="nucleotide sequence ID" value="NZ_BBYR01000033.1"/>
</dbReference>
<keyword evidence="2" id="KW-0732">Signal</keyword>
<gene>
    <name evidence="5" type="ORF">ISF6_2126</name>
</gene>
<evidence type="ECO:0000256" key="3">
    <source>
        <dbReference type="SAM" id="MobiDB-lite"/>
    </source>
</evidence>
<evidence type="ECO:0000256" key="2">
    <source>
        <dbReference type="ARBA" id="ARBA00022729"/>
    </source>
</evidence>
<dbReference type="EMBL" id="BBYR01000033">
    <property type="protein sequence ID" value="GAP36286.1"/>
    <property type="molecule type" value="Genomic_DNA"/>
</dbReference>
<evidence type="ECO:0000256" key="1">
    <source>
        <dbReference type="ARBA" id="ARBA00010062"/>
    </source>
</evidence>
<dbReference type="PANTHER" id="PTHR30483">
    <property type="entry name" value="LEUCINE-SPECIFIC-BINDING PROTEIN"/>
    <property type="match status" value="1"/>
</dbReference>
<evidence type="ECO:0000313" key="5">
    <source>
        <dbReference type="EMBL" id="GAP36286.1"/>
    </source>
</evidence>
<comment type="similarity">
    <text evidence="1">Belongs to the leucine-binding protein family.</text>
</comment>
<keyword evidence="6" id="KW-1185">Reference proteome</keyword>
<proteinExistence type="inferred from homology"/>
<dbReference type="InterPro" id="IPR028081">
    <property type="entry name" value="Leu-bd"/>
</dbReference>
<dbReference type="STRING" id="1547922.ISF6_2126"/>
<feature type="region of interest" description="Disordered" evidence="3">
    <location>
        <begin position="1"/>
        <end position="28"/>
    </location>
</feature>
<dbReference type="Proteomes" id="UP000037660">
    <property type="component" value="Unassembled WGS sequence"/>
</dbReference>
<evidence type="ECO:0000259" key="4">
    <source>
        <dbReference type="Pfam" id="PF13458"/>
    </source>
</evidence>
<dbReference type="Pfam" id="PF13458">
    <property type="entry name" value="Peripla_BP_6"/>
    <property type="match status" value="1"/>
</dbReference>
<feature type="domain" description="Leucine-binding protein" evidence="4">
    <location>
        <begin position="58"/>
        <end position="401"/>
    </location>
</feature>
<comment type="caution">
    <text evidence="5">The sequence shown here is derived from an EMBL/GenBank/DDBJ whole genome shotgun (WGS) entry which is preliminary data.</text>
</comment>
<dbReference type="InterPro" id="IPR028082">
    <property type="entry name" value="Peripla_BP_I"/>
</dbReference>
<evidence type="ECO:0000313" key="6">
    <source>
        <dbReference type="Proteomes" id="UP000037660"/>
    </source>
</evidence>
<dbReference type="InterPro" id="IPR006311">
    <property type="entry name" value="TAT_signal"/>
</dbReference>
<sequence length="425" mass="45652">MTADRDPRALPTADPAEPATAACGPATPQATRRRVLRIAGAAAAAAALPLAVRAQPAPVRIGYAMARTGPWTTGAQVSQEPNYLLWAEQQNAAGGLNVRGTKRPIELISSDDQSNTETCVRTYEKLMGSDKVDLVLPPWGSNANFAVAPLANRYGYPFLAPTALSRRLVEMKLPYFFLLLQQPKPMMDALVDMLKANGARTLAVVYVDDLFGLENYAALKVALQGSGISIVEDKSYPLGVKDLSPVLRSMKDRNPDAFIGLTYPPDTILASRQSKEIGFNPRFFYASVGTAFQLYRNVMQAGAEGVLGMGSWNGKTSPAAKAYFDAHVKKFGAQKEPDRWASGATWAGLEILTAAVAKVGLDRKAIRDHVAGNEHATILGKIRFAGSENVGTPGTVGQWQKGEFEVVWPKANATAPLVAQKPAWA</sequence>
<reference evidence="6" key="1">
    <citation type="submission" date="2015-07" db="EMBL/GenBank/DDBJ databases">
        <title>Discovery of a poly(ethylene terephthalate assimilation.</title>
        <authorList>
            <person name="Yoshida S."/>
            <person name="Hiraga K."/>
            <person name="Takehana T."/>
            <person name="Taniguchi I."/>
            <person name="Yamaji H."/>
            <person name="Maeda Y."/>
            <person name="Toyohara K."/>
            <person name="Miyamoto K."/>
            <person name="Kimura Y."/>
            <person name="Oda K."/>
        </authorList>
    </citation>
    <scope>NUCLEOTIDE SEQUENCE [LARGE SCALE GENOMIC DNA]</scope>
    <source>
        <strain evidence="6">NBRC 110686 / TISTR 2288 / 201-F6</strain>
    </source>
</reference>
<organism evidence="5 6">
    <name type="scientific">Piscinibacter sakaiensis</name>
    <name type="common">Ideonella sakaiensis</name>
    <dbReference type="NCBI Taxonomy" id="1547922"/>
    <lineage>
        <taxon>Bacteria</taxon>
        <taxon>Pseudomonadati</taxon>
        <taxon>Pseudomonadota</taxon>
        <taxon>Betaproteobacteria</taxon>
        <taxon>Burkholderiales</taxon>
        <taxon>Sphaerotilaceae</taxon>
        <taxon>Piscinibacter</taxon>
    </lineage>
</organism>
<dbReference type="AlphaFoldDB" id="A0A0K8P0X5"/>
<dbReference type="PROSITE" id="PS51318">
    <property type="entry name" value="TAT"/>
    <property type="match status" value="1"/>
</dbReference>
<protein>
    <submittedName>
        <fullName evidence="5">Branched-chain amino acid ABC transporter, amino acid-binding protein</fullName>
    </submittedName>
</protein>
<dbReference type="CDD" id="cd06338">
    <property type="entry name" value="PBP1_ABC_ligand_binding-like"/>
    <property type="match status" value="1"/>
</dbReference>